<feature type="chain" id="PRO_5008110006" evidence="2">
    <location>
        <begin position="18"/>
        <end position="219"/>
    </location>
</feature>
<evidence type="ECO:0000256" key="1">
    <source>
        <dbReference type="SAM" id="MobiDB-lite"/>
    </source>
</evidence>
<reference evidence="3" key="2">
    <citation type="submission" date="2016-05" db="EMBL/GenBank/DDBJ databases">
        <title>Comparative analysis highlights variable genome content of wheat rusts and divergence of the mating loci.</title>
        <authorList>
            <person name="Cuomo C.A."/>
            <person name="Bakkeren G."/>
            <person name="Szabo L."/>
            <person name="Khalil H."/>
            <person name="Joly D."/>
            <person name="Goldberg J."/>
            <person name="Young S."/>
            <person name="Zeng Q."/>
            <person name="Fellers J."/>
        </authorList>
    </citation>
    <scope>NUCLEOTIDE SEQUENCE [LARGE SCALE GENOMIC DNA]</scope>
    <source>
        <strain evidence="3">1-1 BBBD Race 1</strain>
    </source>
</reference>
<sequence length="219" mass="24564">MRSLLFTSLILIGQYVAVPTESSRSLETTIDAEPAWTSSGEASSSNLLSSTELAYNYVTQGPHKSVFEIEPVDESPVELLSDNPHRNYGVELTPGTHHRHTHIVDIPSLDSHENWARGGPSAEHPRTSKPRRGDHHRPIGTERERGIGRHNLRTTGGEEGGATDRYRAIIEYVKEQDLSGTILFFVIAIIAPWLAADEWSQCHWGHTFRHLFDPNHKPH</sequence>
<proteinExistence type="predicted"/>
<evidence type="ECO:0000313" key="5">
    <source>
        <dbReference type="Proteomes" id="UP000005240"/>
    </source>
</evidence>
<feature type="compositionally biased region" description="Basic and acidic residues" evidence="1">
    <location>
        <begin position="136"/>
        <end position="147"/>
    </location>
</feature>
<name>A0A180GKI2_PUCT1</name>
<reference evidence="3" key="1">
    <citation type="submission" date="2009-11" db="EMBL/GenBank/DDBJ databases">
        <authorList>
            <consortium name="The Broad Institute Genome Sequencing Platform"/>
            <person name="Ward D."/>
            <person name="Feldgarden M."/>
            <person name="Earl A."/>
            <person name="Young S.K."/>
            <person name="Zeng Q."/>
            <person name="Koehrsen M."/>
            <person name="Alvarado L."/>
            <person name="Berlin A."/>
            <person name="Bochicchio J."/>
            <person name="Borenstein D."/>
            <person name="Chapman S.B."/>
            <person name="Chen Z."/>
            <person name="Engels R."/>
            <person name="Freedman E."/>
            <person name="Gellesch M."/>
            <person name="Goldberg J."/>
            <person name="Griggs A."/>
            <person name="Gujja S."/>
            <person name="Heilman E."/>
            <person name="Heiman D."/>
            <person name="Hepburn T."/>
            <person name="Howarth C."/>
            <person name="Jen D."/>
            <person name="Larson L."/>
            <person name="Lewis B."/>
            <person name="Mehta T."/>
            <person name="Park D."/>
            <person name="Pearson M."/>
            <person name="Roberts A."/>
            <person name="Saif S."/>
            <person name="Shea T."/>
            <person name="Shenoy N."/>
            <person name="Sisk P."/>
            <person name="Stolte C."/>
            <person name="Sykes S."/>
            <person name="Thomson T."/>
            <person name="Walk T."/>
            <person name="White J."/>
            <person name="Yandava C."/>
            <person name="Izard J."/>
            <person name="Baranova O.V."/>
            <person name="Blanton J.M."/>
            <person name="Tanner A.C."/>
            <person name="Dewhirst F.E."/>
            <person name="Haas B."/>
            <person name="Nusbaum C."/>
            <person name="Birren B."/>
        </authorList>
    </citation>
    <scope>NUCLEOTIDE SEQUENCE [LARGE SCALE GENOMIC DNA]</scope>
    <source>
        <strain evidence="3">1-1 BBBD Race 1</strain>
    </source>
</reference>
<feature type="region of interest" description="Disordered" evidence="1">
    <location>
        <begin position="110"/>
        <end position="160"/>
    </location>
</feature>
<gene>
    <name evidence="3" type="ORF">PTTG_11974</name>
</gene>
<reference evidence="4 5" key="3">
    <citation type="journal article" date="2017" name="G3 (Bethesda)">
        <title>Comparative analysis highlights variable genome content of wheat rusts and divergence of the mating loci.</title>
        <authorList>
            <person name="Cuomo C.A."/>
            <person name="Bakkeren G."/>
            <person name="Khalil H.B."/>
            <person name="Panwar V."/>
            <person name="Joly D."/>
            <person name="Linning R."/>
            <person name="Sakthikumar S."/>
            <person name="Song X."/>
            <person name="Adiconis X."/>
            <person name="Fan L."/>
            <person name="Goldberg J.M."/>
            <person name="Levin J.Z."/>
            <person name="Young S."/>
            <person name="Zeng Q."/>
            <person name="Anikster Y."/>
            <person name="Bruce M."/>
            <person name="Wang M."/>
            <person name="Yin C."/>
            <person name="McCallum B."/>
            <person name="Szabo L.J."/>
            <person name="Hulbert S."/>
            <person name="Chen X."/>
            <person name="Fellers J.P."/>
        </authorList>
    </citation>
    <scope>NUCLEOTIDE SEQUENCE</scope>
    <source>
        <strain evidence="4">isolate 1-1 / race 1 (BBBD)</strain>
        <strain evidence="5">Isolate 1-1 / race 1 (BBBD)</strain>
    </source>
</reference>
<keyword evidence="2" id="KW-0732">Signal</keyword>
<dbReference type="EnsemblFungi" id="PTTG_11974-t43_1">
    <property type="protein sequence ID" value="PTTG_11974-t43_1-p1"/>
    <property type="gene ID" value="PTTG_11974"/>
</dbReference>
<dbReference type="EMBL" id="ADAS02000056">
    <property type="protein sequence ID" value="OAV93054.1"/>
    <property type="molecule type" value="Genomic_DNA"/>
</dbReference>
<protein>
    <submittedName>
        <fullName evidence="3 4">Uncharacterized protein</fullName>
    </submittedName>
</protein>
<keyword evidence="5" id="KW-1185">Reference proteome</keyword>
<evidence type="ECO:0000313" key="3">
    <source>
        <dbReference type="EMBL" id="OAV93054.1"/>
    </source>
</evidence>
<accession>A0A180GKI2</accession>
<organism evidence="3">
    <name type="scientific">Puccinia triticina (isolate 1-1 / race 1 (BBBD))</name>
    <name type="common">Brown leaf rust fungus</name>
    <dbReference type="NCBI Taxonomy" id="630390"/>
    <lineage>
        <taxon>Eukaryota</taxon>
        <taxon>Fungi</taxon>
        <taxon>Dikarya</taxon>
        <taxon>Basidiomycota</taxon>
        <taxon>Pucciniomycotina</taxon>
        <taxon>Pucciniomycetes</taxon>
        <taxon>Pucciniales</taxon>
        <taxon>Pucciniaceae</taxon>
        <taxon>Puccinia</taxon>
    </lineage>
</organism>
<dbReference type="Proteomes" id="UP000005240">
    <property type="component" value="Unassembled WGS sequence"/>
</dbReference>
<dbReference type="VEuPathDB" id="FungiDB:PTTG_11974"/>
<feature type="signal peptide" evidence="2">
    <location>
        <begin position="1"/>
        <end position="17"/>
    </location>
</feature>
<reference evidence="4" key="4">
    <citation type="submission" date="2025-05" db="UniProtKB">
        <authorList>
            <consortium name="EnsemblFungi"/>
        </authorList>
    </citation>
    <scope>IDENTIFICATION</scope>
    <source>
        <strain evidence="4">isolate 1-1 / race 1 (BBBD)</strain>
    </source>
</reference>
<evidence type="ECO:0000313" key="4">
    <source>
        <dbReference type="EnsemblFungi" id="PTTG_11974-t43_1-p1"/>
    </source>
</evidence>
<dbReference type="AlphaFoldDB" id="A0A180GKI2"/>
<evidence type="ECO:0000256" key="2">
    <source>
        <dbReference type="SAM" id="SignalP"/>
    </source>
</evidence>